<reference evidence="3" key="1">
    <citation type="journal article" date="2019" name="Int. J. Biol. Macromol.">
        <title>The complete mitochondrial genomes of five important medicinal Ganoderma species: Features, evolution, and phylogeny.</title>
        <authorList>
            <person name="Li Q."/>
            <person name="Xiang D."/>
            <person name="Wan Y."/>
            <person name="Wu Q."/>
            <person name="Wu X."/>
            <person name="Ma C."/>
            <person name="Song Y."/>
            <person name="Zhao G."/>
            <person name="Huang W."/>
        </authorList>
    </citation>
    <scope>NUCLEOTIDE SEQUENCE</scope>
</reference>
<evidence type="ECO:0000256" key="2">
    <source>
        <dbReference type="SAM" id="Phobius"/>
    </source>
</evidence>
<feature type="region of interest" description="Disordered" evidence="1">
    <location>
        <begin position="84"/>
        <end position="114"/>
    </location>
</feature>
<dbReference type="RefSeq" id="YP_009493175.1">
    <property type="nucleotide sequence ID" value="NC_037938.1"/>
</dbReference>
<accession>A0A2S1WBJ3</accession>
<keyword evidence="2" id="KW-0472">Membrane</keyword>
<dbReference type="GeneID" id="36953366"/>
<geneLocation type="mitochondrion" evidence="3"/>
<keyword evidence="3" id="KW-0496">Mitochondrion</keyword>
<evidence type="ECO:0000313" key="3">
    <source>
        <dbReference type="EMBL" id="AWJ63970.1"/>
    </source>
</evidence>
<keyword evidence="2" id="KW-0812">Transmembrane</keyword>
<dbReference type="EMBL" id="MH252535">
    <property type="protein sequence ID" value="AWJ63970.1"/>
    <property type="molecule type" value="Genomic_DNA"/>
</dbReference>
<keyword evidence="2" id="KW-1133">Transmembrane helix</keyword>
<dbReference type="AlphaFoldDB" id="A0A2S1WBJ3"/>
<feature type="compositionally biased region" description="Low complexity" evidence="1">
    <location>
        <begin position="98"/>
        <end position="108"/>
    </location>
</feature>
<name>A0A2S1WBJ3_9APHY</name>
<feature type="compositionally biased region" description="Basic and acidic residues" evidence="1">
    <location>
        <begin position="84"/>
        <end position="95"/>
    </location>
</feature>
<proteinExistence type="predicted"/>
<organism evidence="3">
    <name type="scientific">Ganoderma calidophilum</name>
    <dbReference type="NCBI Taxonomy" id="2026244"/>
    <lineage>
        <taxon>Eukaryota</taxon>
        <taxon>Fungi</taxon>
        <taxon>Dikarya</taxon>
        <taxon>Basidiomycota</taxon>
        <taxon>Agaricomycotina</taxon>
        <taxon>Agaricomycetes</taxon>
        <taxon>Polyporales</taxon>
        <taxon>Polyporaceae</taxon>
        <taxon>Ganoderma</taxon>
    </lineage>
</organism>
<gene>
    <name evidence="3" type="primary">orf114</name>
</gene>
<sequence length="114" mass="12564">MLKNNLLFFYQFYSLFDNLCSIIDSTFFILFSSLIIIEGLYYIRYSGAIKKGLKDIGTAIVLGAAAKAGSDLLDSAKEAVKKAYEGDNDTKKENEPSDNGSNNTGDNNSNKENK</sequence>
<evidence type="ECO:0000256" key="1">
    <source>
        <dbReference type="SAM" id="MobiDB-lite"/>
    </source>
</evidence>
<feature type="transmembrane region" description="Helical" evidence="2">
    <location>
        <begin position="22"/>
        <end position="43"/>
    </location>
</feature>
<protein>
    <submittedName>
        <fullName evidence="3">Uncharacterized protein</fullName>
    </submittedName>
</protein>